<proteinExistence type="predicted"/>
<feature type="transmembrane region" description="Helical" evidence="1">
    <location>
        <begin position="50"/>
        <end position="68"/>
    </location>
</feature>
<dbReference type="Proteomes" id="UP000294593">
    <property type="component" value="Unassembled WGS sequence"/>
</dbReference>
<evidence type="ECO:0000313" key="2">
    <source>
        <dbReference type="EMBL" id="TDP85759.1"/>
    </source>
</evidence>
<evidence type="ECO:0000256" key="1">
    <source>
        <dbReference type="SAM" id="Phobius"/>
    </source>
</evidence>
<organism evidence="2 3">
    <name type="scientific">Aquabacterium commune</name>
    <dbReference type="NCBI Taxonomy" id="70586"/>
    <lineage>
        <taxon>Bacteria</taxon>
        <taxon>Pseudomonadati</taxon>
        <taxon>Pseudomonadota</taxon>
        <taxon>Betaproteobacteria</taxon>
        <taxon>Burkholderiales</taxon>
        <taxon>Aquabacterium</taxon>
    </lineage>
</organism>
<keyword evidence="1" id="KW-0472">Membrane</keyword>
<accession>A0A4R6RH59</accession>
<protein>
    <submittedName>
        <fullName evidence="2">DUF2909 family protein</fullName>
    </submittedName>
</protein>
<gene>
    <name evidence="2" type="ORF">EV672_102108</name>
</gene>
<name>A0A4R6RH59_9BURK</name>
<keyword evidence="1" id="KW-0812">Transmembrane</keyword>
<dbReference type="Pfam" id="PF11137">
    <property type="entry name" value="DUF2909"/>
    <property type="match status" value="1"/>
</dbReference>
<dbReference type="RefSeq" id="WP_133606691.1">
    <property type="nucleotide sequence ID" value="NZ_SNXW01000002.1"/>
</dbReference>
<keyword evidence="1" id="KW-1133">Transmembrane helix</keyword>
<dbReference type="AlphaFoldDB" id="A0A4R6RH59"/>
<dbReference type="InterPro" id="IPR021313">
    <property type="entry name" value="DUF2909"/>
</dbReference>
<dbReference type="EMBL" id="SNXW01000002">
    <property type="protein sequence ID" value="TDP85759.1"/>
    <property type="molecule type" value="Genomic_DNA"/>
</dbReference>
<sequence length="82" mass="8666">MKFVFLLGLLAIIGALAMAGRAMLQGGRSGKPGEPGEPGKLKGKRMARALALRVALSIALFAFILISYQMGWIQPTGVPLAR</sequence>
<evidence type="ECO:0000313" key="3">
    <source>
        <dbReference type="Proteomes" id="UP000294593"/>
    </source>
</evidence>
<reference evidence="2 3" key="1">
    <citation type="submission" date="2019-03" db="EMBL/GenBank/DDBJ databases">
        <title>Genomic Encyclopedia of Type Strains, Phase IV (KMG-IV): sequencing the most valuable type-strain genomes for metagenomic binning, comparative biology and taxonomic classification.</title>
        <authorList>
            <person name="Goeker M."/>
        </authorList>
    </citation>
    <scope>NUCLEOTIDE SEQUENCE [LARGE SCALE GENOMIC DNA]</scope>
    <source>
        <strain evidence="2 3">DSM 11901</strain>
    </source>
</reference>
<keyword evidence="3" id="KW-1185">Reference proteome</keyword>
<comment type="caution">
    <text evidence="2">The sequence shown here is derived from an EMBL/GenBank/DDBJ whole genome shotgun (WGS) entry which is preliminary data.</text>
</comment>